<dbReference type="EMBL" id="FPKW01000001">
    <property type="protein sequence ID" value="SFZ90080.1"/>
    <property type="molecule type" value="Genomic_DNA"/>
</dbReference>
<name>A0A1K2ICR8_9FLAO</name>
<organism evidence="1 2">
    <name type="scientific">Chryseobacterium limigenitum</name>
    <dbReference type="NCBI Taxonomy" id="1612149"/>
    <lineage>
        <taxon>Bacteria</taxon>
        <taxon>Pseudomonadati</taxon>
        <taxon>Bacteroidota</taxon>
        <taxon>Flavobacteriia</taxon>
        <taxon>Flavobacteriales</taxon>
        <taxon>Weeksellaceae</taxon>
        <taxon>Chryseobacterium group</taxon>
        <taxon>Chryseobacterium</taxon>
    </lineage>
</organism>
<proteinExistence type="predicted"/>
<evidence type="ECO:0000313" key="2">
    <source>
        <dbReference type="Proteomes" id="UP000182034"/>
    </source>
</evidence>
<dbReference type="Proteomes" id="UP000182034">
    <property type="component" value="Unassembled WGS sequence"/>
</dbReference>
<reference evidence="2" key="1">
    <citation type="submission" date="2016-10" db="EMBL/GenBank/DDBJ databases">
        <authorList>
            <person name="Varghese N."/>
            <person name="Submissions S."/>
        </authorList>
    </citation>
    <scope>NUCLEOTIDE SEQUENCE [LARGE SCALE GENOMIC DNA]</scope>
    <source>
        <strain evidence="2">SUR2</strain>
    </source>
</reference>
<dbReference type="STRING" id="1612149.SAMN05216324_101201"/>
<dbReference type="AlphaFoldDB" id="A0A1K2ICR8"/>
<dbReference type="InterPro" id="IPR036188">
    <property type="entry name" value="FAD/NAD-bd_sf"/>
</dbReference>
<accession>A0A1K2ICR8</accession>
<sequence>MLLKNKKIHRTGKKNEKWLLHFENEMIATADLVIGANGGMSKARKYVTDAEVEYTGTFIIQGEIFQPKI</sequence>
<gene>
    <name evidence="1" type="ORF">SAMN05216324_101201</name>
</gene>
<dbReference type="Gene3D" id="3.50.50.60">
    <property type="entry name" value="FAD/NAD(P)-binding domain"/>
    <property type="match status" value="1"/>
</dbReference>
<protein>
    <submittedName>
        <fullName evidence="1">Uncharacterized protein</fullName>
    </submittedName>
</protein>
<keyword evidence="2" id="KW-1185">Reference proteome</keyword>
<evidence type="ECO:0000313" key="1">
    <source>
        <dbReference type="EMBL" id="SFZ90080.1"/>
    </source>
</evidence>